<dbReference type="RefSeq" id="XP_011501538.1">
    <property type="nucleotide sequence ID" value="XM_011503236.1"/>
</dbReference>
<dbReference type="CTD" id="40331"/>
<accession>A0AAJ7DYY2</accession>
<dbReference type="GO" id="GO:0051049">
    <property type="term" value="P:regulation of transport"/>
    <property type="evidence" value="ECO:0007669"/>
    <property type="project" value="TreeGrafter"/>
</dbReference>
<dbReference type="InterPro" id="IPR027267">
    <property type="entry name" value="AH/BAR_dom_sf"/>
</dbReference>
<evidence type="ECO:0000259" key="1">
    <source>
        <dbReference type="PROSITE" id="PS50870"/>
    </source>
</evidence>
<dbReference type="GO" id="GO:0005794">
    <property type="term" value="C:Golgi apparatus"/>
    <property type="evidence" value="ECO:0007669"/>
    <property type="project" value="TreeGrafter"/>
</dbReference>
<dbReference type="PANTHER" id="PTHR10164:SF4">
    <property type="entry name" value="GH23156P"/>
    <property type="match status" value="1"/>
</dbReference>
<dbReference type="PANTHER" id="PTHR10164">
    <property type="entry name" value="ISLET CELL AUTOANTIGEN 1"/>
    <property type="match status" value="1"/>
</dbReference>
<evidence type="ECO:0000313" key="2">
    <source>
        <dbReference type="Proteomes" id="UP000695007"/>
    </source>
</evidence>
<name>A0AAJ7DYY2_9HYME</name>
<keyword evidence="2" id="KW-1185">Reference proteome</keyword>
<dbReference type="AlphaFoldDB" id="A0AAJ7DYY2"/>
<dbReference type="KEGG" id="csol:105365138"/>
<proteinExistence type="predicted"/>
<protein>
    <submittedName>
        <fullName evidence="3">Islet cell autoantigen 1</fullName>
    </submittedName>
</protein>
<gene>
    <name evidence="3" type="primary">LOC105365138</name>
</gene>
<dbReference type="SMART" id="SM01015">
    <property type="entry name" value="Arfaptin"/>
    <property type="match status" value="1"/>
</dbReference>
<dbReference type="SUPFAM" id="SSF103657">
    <property type="entry name" value="BAR/IMD domain-like"/>
    <property type="match status" value="1"/>
</dbReference>
<dbReference type="GO" id="GO:0019904">
    <property type="term" value="F:protein domain specific binding"/>
    <property type="evidence" value="ECO:0007669"/>
    <property type="project" value="InterPro"/>
</dbReference>
<dbReference type="FunFam" id="1.20.1270.60:FF:000068">
    <property type="entry name" value="Islet cell autoantigen"/>
    <property type="match status" value="1"/>
</dbReference>
<feature type="domain" description="AH" evidence="1">
    <location>
        <begin position="26"/>
        <end position="229"/>
    </location>
</feature>
<sequence>MQHQYWITKQTLSRKLGRKEDECIVSSDAQLDAKLELFRNIQMSCTLIQRIIDKYQESICYLSQEINSMGKFLKENTDEDKSRTGDIMLTIGKSLIFCAQQHLILHEPLIRFYHELETFRQRAVGDTLHNVLAMEKARTEYRAALSWMKNISQQLNPDTIKQLEKFKRVQHQVRRGKFNFDKQSLDCLQKIDLLAAARCNMFNYALSLYQNKLMNYIEKTARTFSTISASFEHQSKISDKIDIKRLKKNELDSKEDKHINQNSEFLKDKASLINNSSIGTSMFDEFTTENIKCNQMDVSNIQDSLLRFCDWEIPNSSRHSYTQEQSIELENVSISKYKNKYNEVSNTEVLKGEDIYEKNYNTEDESNFLPSAFLKQSLETALNKSKSSENNFLTDKNNVNKHMLLQMDCLKNSDNTKSWMNLFEDLDPLSSNLNEKLTKYKSPFV</sequence>
<dbReference type="PROSITE" id="PS50870">
    <property type="entry name" value="AH"/>
    <property type="match status" value="1"/>
</dbReference>
<dbReference type="InterPro" id="IPR024114">
    <property type="entry name" value="Islet_autoAg_Ica1/Ica1-like"/>
</dbReference>
<dbReference type="GeneID" id="105365138"/>
<dbReference type="Proteomes" id="UP000695007">
    <property type="component" value="Unplaced"/>
</dbReference>
<organism evidence="2 3">
    <name type="scientific">Ceratosolen solmsi marchali</name>
    <dbReference type="NCBI Taxonomy" id="326594"/>
    <lineage>
        <taxon>Eukaryota</taxon>
        <taxon>Metazoa</taxon>
        <taxon>Ecdysozoa</taxon>
        <taxon>Arthropoda</taxon>
        <taxon>Hexapoda</taxon>
        <taxon>Insecta</taxon>
        <taxon>Pterygota</taxon>
        <taxon>Neoptera</taxon>
        <taxon>Endopterygota</taxon>
        <taxon>Hymenoptera</taxon>
        <taxon>Apocrita</taxon>
        <taxon>Proctotrupomorpha</taxon>
        <taxon>Chalcidoidea</taxon>
        <taxon>Agaonidae</taxon>
        <taxon>Agaoninae</taxon>
        <taxon>Ceratosolen</taxon>
    </lineage>
</organism>
<dbReference type="Gene3D" id="1.20.1270.60">
    <property type="entry name" value="Arfaptin homology (AH) domain/BAR domain"/>
    <property type="match status" value="1"/>
</dbReference>
<dbReference type="InterPro" id="IPR010504">
    <property type="entry name" value="AH_dom"/>
</dbReference>
<evidence type="ECO:0000313" key="3">
    <source>
        <dbReference type="RefSeq" id="XP_011501538.1"/>
    </source>
</evidence>
<dbReference type="Pfam" id="PF06456">
    <property type="entry name" value="Arfaptin"/>
    <property type="match status" value="1"/>
</dbReference>
<reference evidence="3" key="1">
    <citation type="submission" date="2025-08" db="UniProtKB">
        <authorList>
            <consortium name="RefSeq"/>
        </authorList>
    </citation>
    <scope>IDENTIFICATION</scope>
</reference>